<keyword evidence="8" id="KW-1185">Reference proteome</keyword>
<dbReference type="PANTHER" id="PTHR34042:SF1">
    <property type="entry name" value="TRANSCRIPTION REPRESSOR OFP17"/>
    <property type="match status" value="1"/>
</dbReference>
<dbReference type="EMBL" id="JACGWL010000002">
    <property type="protein sequence ID" value="KAK4407652.1"/>
    <property type="molecule type" value="Genomic_DNA"/>
</dbReference>
<dbReference type="InterPro" id="IPR006458">
    <property type="entry name" value="Ovate_C"/>
</dbReference>
<keyword evidence="5" id="KW-0539">Nucleus</keyword>
<evidence type="ECO:0000313" key="8">
    <source>
        <dbReference type="Proteomes" id="UP001289374"/>
    </source>
</evidence>
<dbReference type="GO" id="GO:0045892">
    <property type="term" value="P:negative regulation of DNA-templated transcription"/>
    <property type="evidence" value="ECO:0007669"/>
    <property type="project" value="InterPro"/>
</dbReference>
<reference evidence="7" key="2">
    <citation type="journal article" date="2024" name="Plant">
        <title>Genomic evolution and insights into agronomic trait innovations of Sesamum species.</title>
        <authorList>
            <person name="Miao H."/>
            <person name="Wang L."/>
            <person name="Qu L."/>
            <person name="Liu H."/>
            <person name="Sun Y."/>
            <person name="Le M."/>
            <person name="Wang Q."/>
            <person name="Wei S."/>
            <person name="Zheng Y."/>
            <person name="Lin W."/>
            <person name="Duan Y."/>
            <person name="Cao H."/>
            <person name="Xiong S."/>
            <person name="Wang X."/>
            <person name="Wei L."/>
            <person name="Li C."/>
            <person name="Ma Q."/>
            <person name="Ju M."/>
            <person name="Zhao R."/>
            <person name="Li G."/>
            <person name="Mu C."/>
            <person name="Tian Q."/>
            <person name="Mei H."/>
            <person name="Zhang T."/>
            <person name="Gao T."/>
            <person name="Zhang H."/>
        </authorList>
    </citation>
    <scope>NUCLEOTIDE SEQUENCE</scope>
    <source>
        <strain evidence="7">K16</strain>
    </source>
</reference>
<dbReference type="AlphaFoldDB" id="A0AAE1XA11"/>
<evidence type="ECO:0000256" key="5">
    <source>
        <dbReference type="ARBA" id="ARBA00023242"/>
    </source>
</evidence>
<protein>
    <submittedName>
        <fullName evidence="7">Transcription repressor OFP17</fullName>
    </submittedName>
</protein>
<evidence type="ECO:0000256" key="2">
    <source>
        <dbReference type="ARBA" id="ARBA00022491"/>
    </source>
</evidence>
<dbReference type="PANTHER" id="PTHR34042">
    <property type="entry name" value="TRANSCRIPTION REPRESSOR OFP17"/>
    <property type="match status" value="1"/>
</dbReference>
<name>A0AAE1XA11_9LAMI</name>
<keyword evidence="4" id="KW-0804">Transcription</keyword>
<evidence type="ECO:0000259" key="6">
    <source>
        <dbReference type="PROSITE" id="PS51754"/>
    </source>
</evidence>
<reference evidence="7" key="1">
    <citation type="submission" date="2020-06" db="EMBL/GenBank/DDBJ databases">
        <authorList>
            <person name="Li T."/>
            <person name="Hu X."/>
            <person name="Zhang T."/>
            <person name="Song X."/>
            <person name="Zhang H."/>
            <person name="Dai N."/>
            <person name="Sheng W."/>
            <person name="Hou X."/>
            <person name="Wei L."/>
        </authorList>
    </citation>
    <scope>NUCLEOTIDE SEQUENCE</scope>
    <source>
        <strain evidence="7">K16</strain>
        <tissue evidence="7">Leaf</tissue>
    </source>
</reference>
<keyword evidence="2" id="KW-0678">Repressor</keyword>
<evidence type="ECO:0000256" key="3">
    <source>
        <dbReference type="ARBA" id="ARBA00023015"/>
    </source>
</evidence>
<dbReference type="InterPro" id="IPR044686">
    <property type="entry name" value="OFP17"/>
</dbReference>
<evidence type="ECO:0000313" key="7">
    <source>
        <dbReference type="EMBL" id="KAK4407652.1"/>
    </source>
</evidence>
<evidence type="ECO:0000256" key="4">
    <source>
        <dbReference type="ARBA" id="ARBA00023163"/>
    </source>
</evidence>
<keyword evidence="3" id="KW-0805">Transcription regulation</keyword>
<dbReference type="GO" id="GO:0005634">
    <property type="term" value="C:nucleus"/>
    <property type="evidence" value="ECO:0007669"/>
    <property type="project" value="UniProtKB-SubCell"/>
</dbReference>
<organism evidence="7 8">
    <name type="scientific">Sesamum angolense</name>
    <dbReference type="NCBI Taxonomy" id="2727404"/>
    <lineage>
        <taxon>Eukaryota</taxon>
        <taxon>Viridiplantae</taxon>
        <taxon>Streptophyta</taxon>
        <taxon>Embryophyta</taxon>
        <taxon>Tracheophyta</taxon>
        <taxon>Spermatophyta</taxon>
        <taxon>Magnoliopsida</taxon>
        <taxon>eudicotyledons</taxon>
        <taxon>Gunneridae</taxon>
        <taxon>Pentapetalae</taxon>
        <taxon>asterids</taxon>
        <taxon>lamiids</taxon>
        <taxon>Lamiales</taxon>
        <taxon>Pedaliaceae</taxon>
        <taxon>Sesamum</taxon>
    </lineage>
</organism>
<feature type="domain" description="OVATE" evidence="6">
    <location>
        <begin position="105"/>
        <end position="166"/>
    </location>
</feature>
<proteinExistence type="predicted"/>
<comment type="caution">
    <text evidence="7">The sequence shown here is derived from an EMBL/GenBank/DDBJ whole genome shotgun (WGS) entry which is preliminary data.</text>
</comment>
<comment type="subcellular location">
    <subcellularLocation>
        <location evidence="1">Nucleus</location>
    </subcellularLocation>
</comment>
<gene>
    <name evidence="7" type="ORF">Sango_0346200</name>
</gene>
<evidence type="ECO:0000256" key="1">
    <source>
        <dbReference type="ARBA" id="ARBA00004123"/>
    </source>
</evidence>
<dbReference type="PROSITE" id="PS51754">
    <property type="entry name" value="OVATE"/>
    <property type="match status" value="1"/>
</dbReference>
<accession>A0AAE1XA11</accession>
<dbReference type="Proteomes" id="UP001289374">
    <property type="component" value="Unassembled WGS sequence"/>
</dbReference>
<sequence length="186" mass="21958">MKLRNLSKQCKKLLQLFKFRLRKPVFVRALKFRHLKPNIKRSRHGGFRLPKILSPLHSLWRKRETDDRVTELTGFSESAQHKAPHPSPLTPAYIRMSGATRRDVRDEDDVEDACRSFENYLIEMIVEDGRMTDVVDVEELLYCWKNLRSPIFIDMVCRFYGELCKDLFSSSSCENYDIETPKGFLR</sequence>